<sequence>MMAWVGQNVTRRLQNETYEHLNMLSVDFFQERDTGNLMSRITHDVSRLRDFIASGIQEIAGDSLTIIYICGIMFYFNWKLALWTLIPIPCLIFFTVFFGKKMSKVYHVLWKRYANISTILASTIPGVRVVKAFARERYEINRFSDMTHQVFTGEMNAAKLGTLYRPIMEFITYSGSILIWLIGGWQIFQNEITLGTLFMFQSYMMQFFRPVFTLCQMNERFIRAGTSAERVFEIMDTPPSIADKSDAVALRNIRGAVEFRNVYFSYDGEKNALNGVNFTVEPGEMIGLVGHSGAGKSTLINLITRFYDPNDGEIMIDGYDSRDIEVKALRQQVGVVLQEPFLFQGTVAENIGYSKPGASRMEIIAAAKAANAHGFILKFPDGYDTMVGERGARVSGGERQRISIARAILKNPRILILDEATSSVDTETESKIQEALERLIQGRTVFAIAHRLSTLKYSDRLIVLKDGEVDEIGTHAELIAQDGTYASLCEKQTELSKIRAW</sequence>
<dbReference type="SUPFAM" id="SSF90123">
    <property type="entry name" value="ABC transporter transmembrane region"/>
    <property type="match status" value="1"/>
</dbReference>
<evidence type="ECO:0000256" key="7">
    <source>
        <dbReference type="ARBA" id="ARBA00023136"/>
    </source>
</evidence>
<evidence type="ECO:0000256" key="5">
    <source>
        <dbReference type="ARBA" id="ARBA00022840"/>
    </source>
</evidence>
<evidence type="ECO:0000256" key="1">
    <source>
        <dbReference type="ARBA" id="ARBA00004141"/>
    </source>
</evidence>
<feature type="domain" description="ABC transmembrane type-1" evidence="11">
    <location>
        <begin position="1"/>
        <end position="223"/>
    </location>
</feature>
<evidence type="ECO:0000256" key="2">
    <source>
        <dbReference type="ARBA" id="ARBA00022448"/>
    </source>
</evidence>
<protein>
    <submittedName>
        <fullName evidence="12">ATP-dependent lipid A-core flippase</fullName>
    </submittedName>
</protein>
<evidence type="ECO:0000313" key="13">
    <source>
        <dbReference type="Proteomes" id="UP001174909"/>
    </source>
</evidence>
<dbReference type="Pfam" id="PF00005">
    <property type="entry name" value="ABC_tran"/>
    <property type="match status" value="1"/>
</dbReference>
<accession>A0AA35TIB5</accession>
<dbReference type="Pfam" id="PF00664">
    <property type="entry name" value="ABC_membrane"/>
    <property type="match status" value="1"/>
</dbReference>
<dbReference type="PANTHER" id="PTHR43394">
    <property type="entry name" value="ATP-DEPENDENT PERMEASE MDL1, MITOCHONDRIAL"/>
    <property type="match status" value="1"/>
</dbReference>
<keyword evidence="7 9" id="KW-0472">Membrane</keyword>
<evidence type="ECO:0000256" key="8">
    <source>
        <dbReference type="ARBA" id="ARBA00024363"/>
    </source>
</evidence>
<dbReference type="InterPro" id="IPR017871">
    <property type="entry name" value="ABC_transporter-like_CS"/>
</dbReference>
<dbReference type="Gene3D" id="1.20.1560.10">
    <property type="entry name" value="ABC transporter type 1, transmembrane domain"/>
    <property type="match status" value="1"/>
</dbReference>
<dbReference type="Gene3D" id="3.40.50.300">
    <property type="entry name" value="P-loop containing nucleotide triphosphate hydrolases"/>
    <property type="match status" value="1"/>
</dbReference>
<comment type="subcellular location">
    <subcellularLocation>
        <location evidence="1">Membrane</location>
        <topology evidence="1">Multi-pass membrane protein</topology>
    </subcellularLocation>
</comment>
<evidence type="ECO:0000256" key="4">
    <source>
        <dbReference type="ARBA" id="ARBA00022741"/>
    </source>
</evidence>
<keyword evidence="3 9" id="KW-0812">Transmembrane</keyword>
<reference evidence="12" key="1">
    <citation type="submission" date="2023-03" db="EMBL/GenBank/DDBJ databases">
        <authorList>
            <person name="Steffen K."/>
            <person name="Cardenas P."/>
        </authorList>
    </citation>
    <scope>NUCLEOTIDE SEQUENCE</scope>
</reference>
<evidence type="ECO:0000259" key="10">
    <source>
        <dbReference type="PROSITE" id="PS50893"/>
    </source>
</evidence>
<comment type="caution">
    <text evidence="12">The sequence shown here is derived from an EMBL/GenBank/DDBJ whole genome shotgun (WGS) entry which is preliminary data.</text>
</comment>
<dbReference type="InterPro" id="IPR003439">
    <property type="entry name" value="ABC_transporter-like_ATP-bd"/>
</dbReference>
<dbReference type="EMBL" id="CASHTH010003749">
    <property type="protein sequence ID" value="CAI8048795.1"/>
    <property type="molecule type" value="Genomic_DNA"/>
</dbReference>
<keyword evidence="2" id="KW-0813">Transport</keyword>
<evidence type="ECO:0000256" key="3">
    <source>
        <dbReference type="ARBA" id="ARBA00022692"/>
    </source>
</evidence>
<dbReference type="SUPFAM" id="SSF52540">
    <property type="entry name" value="P-loop containing nucleoside triphosphate hydrolases"/>
    <property type="match status" value="1"/>
</dbReference>
<feature type="transmembrane region" description="Helical" evidence="9">
    <location>
        <begin position="170"/>
        <end position="188"/>
    </location>
</feature>
<proteinExistence type="inferred from homology"/>
<dbReference type="InterPro" id="IPR036640">
    <property type="entry name" value="ABC1_TM_sf"/>
</dbReference>
<dbReference type="InterPro" id="IPR003593">
    <property type="entry name" value="AAA+_ATPase"/>
</dbReference>
<dbReference type="FunFam" id="3.40.50.300:FF:000287">
    <property type="entry name" value="Multidrug ABC transporter ATP-binding protein"/>
    <property type="match status" value="1"/>
</dbReference>
<dbReference type="GO" id="GO:0005524">
    <property type="term" value="F:ATP binding"/>
    <property type="evidence" value="ECO:0007669"/>
    <property type="project" value="UniProtKB-KW"/>
</dbReference>
<dbReference type="PANTHER" id="PTHR43394:SF1">
    <property type="entry name" value="ATP-BINDING CASSETTE SUB-FAMILY B MEMBER 10, MITOCHONDRIAL"/>
    <property type="match status" value="1"/>
</dbReference>
<dbReference type="InterPro" id="IPR027417">
    <property type="entry name" value="P-loop_NTPase"/>
</dbReference>
<dbReference type="GO" id="GO:0015421">
    <property type="term" value="F:ABC-type oligopeptide transporter activity"/>
    <property type="evidence" value="ECO:0007669"/>
    <property type="project" value="TreeGrafter"/>
</dbReference>
<dbReference type="GO" id="GO:0016887">
    <property type="term" value="F:ATP hydrolysis activity"/>
    <property type="evidence" value="ECO:0007669"/>
    <property type="project" value="InterPro"/>
</dbReference>
<keyword evidence="6 9" id="KW-1133">Transmembrane helix</keyword>
<comment type="similarity">
    <text evidence="8">Belongs to the ABC transporter superfamily. ABCB family. Heavy Metal importer (TC 3.A.1.210) subfamily.</text>
</comment>
<dbReference type="InterPro" id="IPR011527">
    <property type="entry name" value="ABC1_TM_dom"/>
</dbReference>
<feature type="domain" description="ABC transporter" evidence="10">
    <location>
        <begin position="257"/>
        <end position="491"/>
    </location>
</feature>
<evidence type="ECO:0000313" key="12">
    <source>
        <dbReference type="EMBL" id="CAI8048795.1"/>
    </source>
</evidence>
<gene>
    <name evidence="12" type="ORF">GBAR_LOCUS26903</name>
</gene>
<feature type="transmembrane region" description="Helical" evidence="9">
    <location>
        <begin position="82"/>
        <end position="99"/>
    </location>
</feature>
<dbReference type="GO" id="GO:0016020">
    <property type="term" value="C:membrane"/>
    <property type="evidence" value="ECO:0007669"/>
    <property type="project" value="UniProtKB-SubCell"/>
</dbReference>
<organism evidence="12 13">
    <name type="scientific">Geodia barretti</name>
    <name type="common">Barrett's horny sponge</name>
    <dbReference type="NCBI Taxonomy" id="519541"/>
    <lineage>
        <taxon>Eukaryota</taxon>
        <taxon>Metazoa</taxon>
        <taxon>Porifera</taxon>
        <taxon>Demospongiae</taxon>
        <taxon>Heteroscleromorpha</taxon>
        <taxon>Tetractinellida</taxon>
        <taxon>Astrophorina</taxon>
        <taxon>Geodiidae</taxon>
        <taxon>Geodia</taxon>
    </lineage>
</organism>
<keyword evidence="4" id="KW-0547">Nucleotide-binding</keyword>
<dbReference type="PROSITE" id="PS50929">
    <property type="entry name" value="ABC_TM1F"/>
    <property type="match status" value="1"/>
</dbReference>
<evidence type="ECO:0000256" key="9">
    <source>
        <dbReference type="SAM" id="Phobius"/>
    </source>
</evidence>
<evidence type="ECO:0000256" key="6">
    <source>
        <dbReference type="ARBA" id="ARBA00022989"/>
    </source>
</evidence>
<dbReference type="PROSITE" id="PS00211">
    <property type="entry name" value="ABC_TRANSPORTER_1"/>
    <property type="match status" value="1"/>
</dbReference>
<dbReference type="Proteomes" id="UP001174909">
    <property type="component" value="Unassembled WGS sequence"/>
</dbReference>
<name>A0AA35TIB5_GEOBA</name>
<evidence type="ECO:0000259" key="11">
    <source>
        <dbReference type="PROSITE" id="PS50929"/>
    </source>
</evidence>
<keyword evidence="5" id="KW-0067">ATP-binding</keyword>
<dbReference type="AlphaFoldDB" id="A0AA35TIB5"/>
<keyword evidence="13" id="KW-1185">Reference proteome</keyword>
<dbReference type="InterPro" id="IPR039421">
    <property type="entry name" value="Type_1_exporter"/>
</dbReference>
<dbReference type="SMART" id="SM00382">
    <property type="entry name" value="AAA"/>
    <property type="match status" value="1"/>
</dbReference>
<dbReference type="PROSITE" id="PS50893">
    <property type="entry name" value="ABC_TRANSPORTER_2"/>
    <property type="match status" value="1"/>
</dbReference>